<accession>A0A9D5KCI6</accession>
<gene>
    <name evidence="1" type="ORF">GF359_10220</name>
</gene>
<dbReference type="EMBL" id="WJKJ01000339">
    <property type="protein sequence ID" value="MBD3365575.1"/>
    <property type="molecule type" value="Genomic_DNA"/>
</dbReference>
<reference evidence="1" key="1">
    <citation type="submission" date="2019-11" db="EMBL/GenBank/DDBJ databases">
        <title>Microbial mats filling the niche in hypersaline microbial mats.</title>
        <authorList>
            <person name="Wong H.L."/>
            <person name="Macleod F.I."/>
            <person name="White R.A. III"/>
            <person name="Burns B.P."/>
        </authorList>
    </citation>
    <scope>NUCLEOTIDE SEQUENCE</scope>
    <source>
        <strain evidence="1">Bin_327</strain>
    </source>
</reference>
<comment type="caution">
    <text evidence="1">The sequence shown here is derived from an EMBL/GenBank/DDBJ whole genome shotgun (WGS) entry which is preliminary data.</text>
</comment>
<organism evidence="1 2">
    <name type="scientific">candidate division WOR-3 bacterium</name>
    <dbReference type="NCBI Taxonomy" id="2052148"/>
    <lineage>
        <taxon>Bacteria</taxon>
        <taxon>Bacteria division WOR-3</taxon>
    </lineage>
</organism>
<sequence length="121" mass="13376">MKKGAIAFAIIAGVLLFTPLFAGQGRVEWGGKTWWGCDCAEVACECPCYVDIVFSYVCPQAPPDVLEYLRDWECYDSEDEDCIYFTASITGDGGYEPDPNGTTLMALSKDYLEAILDNCEE</sequence>
<dbReference type="AlphaFoldDB" id="A0A9D5KCI6"/>
<evidence type="ECO:0000313" key="1">
    <source>
        <dbReference type="EMBL" id="MBD3365575.1"/>
    </source>
</evidence>
<dbReference type="Proteomes" id="UP000630660">
    <property type="component" value="Unassembled WGS sequence"/>
</dbReference>
<evidence type="ECO:0000313" key="2">
    <source>
        <dbReference type="Proteomes" id="UP000630660"/>
    </source>
</evidence>
<protein>
    <submittedName>
        <fullName evidence="1">Uncharacterized protein</fullName>
    </submittedName>
</protein>
<name>A0A9D5KCI6_UNCW3</name>
<proteinExistence type="predicted"/>